<organism evidence="3">
    <name type="scientific">Crateromorpha meyeri</name>
    <dbReference type="NCBI Taxonomy" id="472232"/>
    <lineage>
        <taxon>Eukaryota</taxon>
        <taxon>Metazoa</taxon>
        <taxon>Porifera</taxon>
        <taxon>Hexactinellida</taxon>
        <taxon>Hexasterophora</taxon>
        <taxon>Lyssacinosida</taxon>
        <taxon>Rossellidae</taxon>
        <taxon>Crateromorpha</taxon>
    </lineage>
</organism>
<reference evidence="3" key="1">
    <citation type="submission" date="2014-07" db="EMBL/GenBank/DDBJ databases">
        <title>A systematic study of Ichneumonosoma Meijere, Pelmatops Enderlein, Pseudopelmatops Shiraki and Soita Walker (Diptera: Tephritidae).</title>
        <authorList>
            <person name="Chen X.-L."/>
            <person name="Norrbom A."/>
            <person name="Zhu C.-D."/>
        </authorList>
    </citation>
    <scope>NUCLEOTIDE SEQUENCE</scope>
</reference>
<keyword evidence="1" id="KW-1133">Transmembrane helix</keyword>
<evidence type="ECO:0000313" key="3">
    <source>
        <dbReference type="EMBL" id="CDY80178.1"/>
    </source>
</evidence>
<dbReference type="Pfam" id="PF01823">
    <property type="entry name" value="MACPF"/>
    <property type="match status" value="1"/>
</dbReference>
<proteinExistence type="evidence at transcript level"/>
<protein>
    <submittedName>
        <fullName evidence="3">COMPC8a-1_CRAME</fullName>
    </submittedName>
</protein>
<evidence type="ECO:0000259" key="2">
    <source>
        <dbReference type="PROSITE" id="PS51412"/>
    </source>
</evidence>
<gene>
    <name evidence="3" type="primary">CMCompC8a-1</name>
</gene>
<reference evidence="3" key="2">
    <citation type="submission" date="2015-09" db="EMBL/GenBank/DDBJ databases">
        <title>Genome analysis of Pseudomonas syringae pv. porri LMG.</title>
        <authorList>
            <person name="Rombouts S."/>
        </authorList>
    </citation>
    <scope>NUCLEOTIDE SEQUENCE</scope>
</reference>
<dbReference type="EMBL" id="LM994826">
    <property type="protein sequence ID" value="CDY80178.1"/>
    <property type="molecule type" value="mRNA"/>
</dbReference>
<dbReference type="AlphaFoldDB" id="A0A0K2W7Z3"/>
<name>A0A0K2W7Z3_9METZ</name>
<accession>A0A0K2W7Z3</accession>
<feature type="domain" description="MACPF" evidence="2">
    <location>
        <begin position="6"/>
        <end position="342"/>
    </location>
</feature>
<sequence length="449" mass="51229">MLFYNANFVQKSWIKTYRVNMLIILIYIIFIIDGVESNSSLIGNSFYAARTSLLGEELDGGYPIFKDLSPKCIQTIPDVEITQGGSIFYENTESVYNSISLATSISPKLGVDFTMGVTLGFITKSISGSSNRVRGLTYSLYSQISKEFIDIDCLTKETLSAEMVNAFEKLPSIIKRPWLHSEWKSYELFLDKYNTHIVTEVKYGSRIYQHSFSDASNSYTSKQYGIKACVDFGFVLAPESISICEGVTKEDIASVSSLKTSSRLVLRGGTKATRSALYLSHTNELVMKFLMEANFTHSPIQYKFMSIWELLQMKYAKTEHFAKALNLQAFYEGYLNFGCHYIESNTNIIELQKFNHSRLNTPEYPLYECIIAPHGCQSTSDCHYRDAFWCEFRGESCVAYKTVSSSIEEDRQVPYIFTGSGNAWEYCNIQGFYCYCTPNTNWEKIWSQE</sequence>
<evidence type="ECO:0000256" key="1">
    <source>
        <dbReference type="SAM" id="Phobius"/>
    </source>
</evidence>
<keyword evidence="1" id="KW-0812">Transmembrane</keyword>
<keyword evidence="1" id="KW-0472">Membrane</keyword>
<dbReference type="InterPro" id="IPR020864">
    <property type="entry name" value="MACPF"/>
</dbReference>
<dbReference type="PROSITE" id="PS51412">
    <property type="entry name" value="MACPF_2"/>
    <property type="match status" value="1"/>
</dbReference>
<feature type="transmembrane region" description="Helical" evidence="1">
    <location>
        <begin position="12"/>
        <end position="32"/>
    </location>
</feature>